<evidence type="ECO:0000256" key="1">
    <source>
        <dbReference type="ARBA" id="ARBA00004651"/>
    </source>
</evidence>
<keyword evidence="4 7" id="KW-0812">Transmembrane</keyword>
<dbReference type="EMBL" id="JAWCUD010000002">
    <property type="protein sequence ID" value="MDU0201125.1"/>
    <property type="molecule type" value="Genomic_DNA"/>
</dbReference>
<dbReference type="InterPro" id="IPR000515">
    <property type="entry name" value="MetI-like"/>
</dbReference>
<keyword evidence="5 7" id="KW-1133">Transmembrane helix</keyword>
<evidence type="ECO:0000256" key="2">
    <source>
        <dbReference type="ARBA" id="ARBA00022448"/>
    </source>
</evidence>
<evidence type="ECO:0000313" key="10">
    <source>
        <dbReference type="Proteomes" id="UP001260980"/>
    </source>
</evidence>
<evidence type="ECO:0000259" key="8">
    <source>
        <dbReference type="Pfam" id="PF00528"/>
    </source>
</evidence>
<comment type="subcellular location">
    <subcellularLocation>
        <location evidence="1">Cell membrane</location>
        <topology evidence="1">Multi-pass membrane protein</topology>
    </subcellularLocation>
</comment>
<accession>A0ABU3RA23</accession>
<feature type="transmembrane region" description="Helical" evidence="7">
    <location>
        <begin position="221"/>
        <end position="244"/>
    </location>
</feature>
<reference evidence="9 10" key="1">
    <citation type="submission" date="2023-10" db="EMBL/GenBank/DDBJ databases">
        <title>Paenibacillus strain PFR10 Genome sequencing and assembly.</title>
        <authorList>
            <person name="Kim I."/>
        </authorList>
    </citation>
    <scope>NUCLEOTIDE SEQUENCE [LARGE SCALE GENOMIC DNA]</scope>
    <source>
        <strain evidence="9 10">PFR10</strain>
    </source>
</reference>
<proteinExistence type="predicted"/>
<protein>
    <submittedName>
        <fullName evidence="9">ABC transporter permease subunit</fullName>
    </submittedName>
</protein>
<sequence>MKIILKWGLLSLFTIAAVFLMSNSSKVFIHEEPDRLQLGIGSETTLEHVISQLPESKIVDANKRIIAIPYGKVDAYRKLAAALTGVYQPKAIPLEKTEISFRYYLFSLKELLQDYSHGDLGLIRTGDYEISVKSIIKDSIVRTCTYLIPGLIAGVLLSVWLSLLASMWRAIGRFIDSIHALLSGLPDFLFIVLLQLISIYLTRMTGRNVILVAQYGNHIPLLIPFLAIALIPGVLIYGTLRLAIEREMTQEYIRTALAKGLAWREVLLQHIWRNIMVDLLTVLPKATTLALASMAVAEAMCDILGLGGYIVSPRMQNISATPIFCIVLTILAILFHILYAMLGKFFVLQSREGA</sequence>
<keyword evidence="10" id="KW-1185">Reference proteome</keyword>
<dbReference type="Gene3D" id="1.10.3720.10">
    <property type="entry name" value="MetI-like"/>
    <property type="match status" value="1"/>
</dbReference>
<dbReference type="RefSeq" id="WP_315950805.1">
    <property type="nucleotide sequence ID" value="NZ_JAWCUD010000002.1"/>
</dbReference>
<gene>
    <name evidence="9" type="ORF">RQP52_08500</name>
</gene>
<evidence type="ECO:0000256" key="3">
    <source>
        <dbReference type="ARBA" id="ARBA00022475"/>
    </source>
</evidence>
<dbReference type="Pfam" id="PF00528">
    <property type="entry name" value="BPD_transp_1"/>
    <property type="match status" value="1"/>
</dbReference>
<evidence type="ECO:0000256" key="5">
    <source>
        <dbReference type="ARBA" id="ARBA00022989"/>
    </source>
</evidence>
<keyword evidence="3" id="KW-1003">Cell membrane</keyword>
<evidence type="ECO:0000256" key="6">
    <source>
        <dbReference type="ARBA" id="ARBA00023136"/>
    </source>
</evidence>
<feature type="transmembrane region" description="Helical" evidence="7">
    <location>
        <begin position="289"/>
        <end position="312"/>
    </location>
</feature>
<evidence type="ECO:0000313" key="9">
    <source>
        <dbReference type="EMBL" id="MDU0201125.1"/>
    </source>
</evidence>
<evidence type="ECO:0000256" key="7">
    <source>
        <dbReference type="SAM" id="Phobius"/>
    </source>
</evidence>
<dbReference type="Proteomes" id="UP001260980">
    <property type="component" value="Unassembled WGS sequence"/>
</dbReference>
<keyword evidence="2" id="KW-0813">Transport</keyword>
<dbReference type="SUPFAM" id="SSF161098">
    <property type="entry name" value="MetI-like"/>
    <property type="match status" value="1"/>
</dbReference>
<dbReference type="PANTHER" id="PTHR30465:SF44">
    <property type="entry name" value="ABC-TYPE DIPEPTIDE_OLIGOPEPTIDE TRANSPORT SYSTEM, PERMEASE COMPONENT"/>
    <property type="match status" value="1"/>
</dbReference>
<evidence type="ECO:0000256" key="4">
    <source>
        <dbReference type="ARBA" id="ARBA00022692"/>
    </source>
</evidence>
<feature type="transmembrane region" description="Helical" evidence="7">
    <location>
        <begin position="146"/>
        <end position="168"/>
    </location>
</feature>
<dbReference type="PANTHER" id="PTHR30465">
    <property type="entry name" value="INNER MEMBRANE ABC TRANSPORTER"/>
    <property type="match status" value="1"/>
</dbReference>
<organism evidence="9 10">
    <name type="scientific">Paenibacillus violae</name>
    <dbReference type="NCBI Taxonomy" id="3077234"/>
    <lineage>
        <taxon>Bacteria</taxon>
        <taxon>Bacillati</taxon>
        <taxon>Bacillota</taxon>
        <taxon>Bacilli</taxon>
        <taxon>Bacillales</taxon>
        <taxon>Paenibacillaceae</taxon>
        <taxon>Paenibacillus</taxon>
    </lineage>
</organism>
<feature type="transmembrane region" description="Helical" evidence="7">
    <location>
        <begin position="318"/>
        <end position="342"/>
    </location>
</feature>
<comment type="caution">
    <text evidence="9">The sequence shown here is derived from an EMBL/GenBank/DDBJ whole genome shotgun (WGS) entry which is preliminary data.</text>
</comment>
<feature type="domain" description="ABC transmembrane type-1" evidence="8">
    <location>
        <begin position="156"/>
        <end position="341"/>
    </location>
</feature>
<name>A0ABU3RA23_9BACL</name>
<dbReference type="InterPro" id="IPR035906">
    <property type="entry name" value="MetI-like_sf"/>
</dbReference>
<keyword evidence="6 7" id="KW-0472">Membrane</keyword>
<feature type="transmembrane region" description="Helical" evidence="7">
    <location>
        <begin position="180"/>
        <end position="201"/>
    </location>
</feature>